<sequence>MLITDSPPSFTRFFLLFCPPTTTRPNPTFLSLFLTLSLSFVSFTYKRVGLVAFILIKRRRAGLTVRSFQVFLYLLFFFPFDSFLLQFFFSFSFSLLQFFFFFFLESFPCFLYLRKTVSKKENNFFLLSTVHIYLYFLSSLSIYLSIYLSILPQSVI</sequence>
<accession>A0A812BHF6</accession>
<feature type="transmembrane region" description="Helical" evidence="1">
    <location>
        <begin position="68"/>
        <end position="89"/>
    </location>
</feature>
<feature type="transmembrane region" description="Helical" evidence="1">
    <location>
        <begin position="29"/>
        <end position="56"/>
    </location>
</feature>
<dbReference type="EMBL" id="CAHIKZ030000630">
    <property type="protein sequence ID" value="CAE1230234.1"/>
    <property type="molecule type" value="Genomic_DNA"/>
</dbReference>
<evidence type="ECO:0000313" key="2">
    <source>
        <dbReference type="EMBL" id="CAE1230234.1"/>
    </source>
</evidence>
<name>A0A812BHF6_ACAPH</name>
<feature type="transmembrane region" description="Helical" evidence="1">
    <location>
        <begin position="95"/>
        <end position="113"/>
    </location>
</feature>
<comment type="caution">
    <text evidence="2">The sequence shown here is derived from an EMBL/GenBank/DDBJ whole genome shotgun (WGS) entry which is preliminary data.</text>
</comment>
<reference evidence="2" key="1">
    <citation type="submission" date="2021-01" db="EMBL/GenBank/DDBJ databases">
        <authorList>
            <person name="Li R."/>
            <person name="Bekaert M."/>
        </authorList>
    </citation>
    <scope>NUCLEOTIDE SEQUENCE</scope>
    <source>
        <strain evidence="2">Farmed</strain>
    </source>
</reference>
<keyword evidence="1" id="KW-0812">Transmembrane</keyword>
<protein>
    <submittedName>
        <fullName evidence="2">Uncharacterized protein</fullName>
    </submittedName>
</protein>
<organism evidence="2 3">
    <name type="scientific">Acanthosepion pharaonis</name>
    <name type="common">Pharaoh cuttlefish</name>
    <name type="synonym">Sepia pharaonis</name>
    <dbReference type="NCBI Taxonomy" id="158019"/>
    <lineage>
        <taxon>Eukaryota</taxon>
        <taxon>Metazoa</taxon>
        <taxon>Spiralia</taxon>
        <taxon>Lophotrochozoa</taxon>
        <taxon>Mollusca</taxon>
        <taxon>Cephalopoda</taxon>
        <taxon>Coleoidea</taxon>
        <taxon>Decapodiformes</taxon>
        <taxon>Sepiida</taxon>
        <taxon>Sepiina</taxon>
        <taxon>Sepiidae</taxon>
        <taxon>Acanthosepion</taxon>
    </lineage>
</organism>
<proteinExistence type="predicted"/>
<gene>
    <name evidence="2" type="ORF">SPHA_17627</name>
</gene>
<feature type="transmembrane region" description="Helical" evidence="1">
    <location>
        <begin position="125"/>
        <end position="150"/>
    </location>
</feature>
<keyword evidence="1" id="KW-1133">Transmembrane helix</keyword>
<evidence type="ECO:0000313" key="3">
    <source>
        <dbReference type="Proteomes" id="UP000597762"/>
    </source>
</evidence>
<dbReference type="AlphaFoldDB" id="A0A812BHF6"/>
<keyword evidence="3" id="KW-1185">Reference proteome</keyword>
<dbReference type="Proteomes" id="UP000597762">
    <property type="component" value="Unassembled WGS sequence"/>
</dbReference>
<evidence type="ECO:0000256" key="1">
    <source>
        <dbReference type="SAM" id="Phobius"/>
    </source>
</evidence>
<keyword evidence="1" id="KW-0472">Membrane</keyword>